<proteinExistence type="predicted"/>
<reference evidence="2" key="1">
    <citation type="submission" date="2023-07" db="EMBL/GenBank/DDBJ databases">
        <title>Dyadobacter sp. nov 'subterranea' isolated from contaminted grondwater.</title>
        <authorList>
            <person name="Szabo I."/>
            <person name="Al-Omari J."/>
            <person name="Szerdahelyi S.G."/>
            <person name="Rado J."/>
        </authorList>
    </citation>
    <scope>NUCLEOTIDE SEQUENCE [LARGE SCALE GENOMIC DNA]</scope>
    <source>
        <strain evidence="2">UP-52</strain>
    </source>
</reference>
<keyword evidence="2" id="KW-1185">Reference proteome</keyword>
<name>A0ABR9WBW1_9BACT</name>
<evidence type="ECO:0000313" key="1">
    <source>
        <dbReference type="EMBL" id="MBE9462974.1"/>
    </source>
</evidence>
<protein>
    <submittedName>
        <fullName evidence="1">Uncharacterized protein</fullName>
    </submittedName>
</protein>
<dbReference type="RefSeq" id="WP_170982949.1">
    <property type="nucleotide sequence ID" value="NZ_JACYGY010000001.1"/>
</dbReference>
<dbReference type="EMBL" id="JACYGY010000001">
    <property type="protein sequence ID" value="MBE9462974.1"/>
    <property type="molecule type" value="Genomic_DNA"/>
</dbReference>
<accession>A0ABR9WBW1</accession>
<dbReference type="Proteomes" id="UP000634134">
    <property type="component" value="Unassembled WGS sequence"/>
</dbReference>
<sequence>MTICYFIYVIITNFAALSQNNNFKMGVTELKRKSRRNKAVANNRTATIKNLLRKPEVRNVDVEAIKAQFEANKQ</sequence>
<evidence type="ECO:0000313" key="2">
    <source>
        <dbReference type="Proteomes" id="UP000634134"/>
    </source>
</evidence>
<organism evidence="1 2">
    <name type="scientific">Dyadobacter subterraneus</name>
    <dbReference type="NCBI Taxonomy" id="2773304"/>
    <lineage>
        <taxon>Bacteria</taxon>
        <taxon>Pseudomonadati</taxon>
        <taxon>Bacteroidota</taxon>
        <taxon>Cytophagia</taxon>
        <taxon>Cytophagales</taxon>
        <taxon>Spirosomataceae</taxon>
        <taxon>Dyadobacter</taxon>
    </lineage>
</organism>
<comment type="caution">
    <text evidence="1">The sequence shown here is derived from an EMBL/GenBank/DDBJ whole genome shotgun (WGS) entry which is preliminary data.</text>
</comment>
<gene>
    <name evidence="1" type="ORF">IEE83_13895</name>
</gene>